<dbReference type="SUPFAM" id="SSF117281">
    <property type="entry name" value="Kelch motif"/>
    <property type="match status" value="1"/>
</dbReference>
<dbReference type="InterPro" id="IPR015915">
    <property type="entry name" value="Kelch-typ_b-propeller"/>
</dbReference>
<accession>A0A5K7S4F7</accession>
<organism evidence="1 2">
    <name type="scientific">Aquipluma nitroreducens</name>
    <dbReference type="NCBI Taxonomy" id="2010828"/>
    <lineage>
        <taxon>Bacteria</taxon>
        <taxon>Pseudomonadati</taxon>
        <taxon>Bacteroidota</taxon>
        <taxon>Bacteroidia</taxon>
        <taxon>Marinilabiliales</taxon>
        <taxon>Prolixibacteraceae</taxon>
        <taxon>Aquipluma</taxon>
    </lineage>
</organism>
<dbReference type="KEGG" id="anf:AQPE_0589"/>
<gene>
    <name evidence="1" type="ORF">AQPE_0589</name>
</gene>
<dbReference type="Gene3D" id="2.120.10.80">
    <property type="entry name" value="Kelch-type beta propeller"/>
    <property type="match status" value="2"/>
</dbReference>
<evidence type="ECO:0000313" key="2">
    <source>
        <dbReference type="Proteomes" id="UP001193389"/>
    </source>
</evidence>
<name>A0A5K7S4F7_9BACT</name>
<evidence type="ECO:0000313" key="1">
    <source>
        <dbReference type="EMBL" id="BBE16451.1"/>
    </source>
</evidence>
<dbReference type="Pfam" id="PF24681">
    <property type="entry name" value="Kelch_KLHDC2_KLHL20_DRC7"/>
    <property type="match status" value="1"/>
</dbReference>
<dbReference type="Proteomes" id="UP001193389">
    <property type="component" value="Chromosome"/>
</dbReference>
<keyword evidence="2" id="KW-1185">Reference proteome</keyword>
<dbReference type="EMBL" id="AP018694">
    <property type="protein sequence ID" value="BBE16451.1"/>
    <property type="molecule type" value="Genomic_DNA"/>
</dbReference>
<dbReference type="PROSITE" id="PS51257">
    <property type="entry name" value="PROKAR_LIPOPROTEIN"/>
    <property type="match status" value="1"/>
</dbReference>
<dbReference type="RefSeq" id="WP_318349528.1">
    <property type="nucleotide sequence ID" value="NZ_AP018694.1"/>
</dbReference>
<dbReference type="PANTHER" id="PTHR45632">
    <property type="entry name" value="LD33804P"/>
    <property type="match status" value="1"/>
</dbReference>
<sequence>MKTFWTIVLGLFLLVGCNSSDDDPLGNWVKKSDFEGHPRGNSVSFVIGEKAYVGLGYNDDDDTNNGYLKDFWEYNSSTDKWNAIASFPGNGRISSVGFSINGKGYVGTGYDGDNKLKDVWEYDPATNAWTQKDDFIGGARYKAVGFALDKYGYIGTGYGDDTVDKNDFYRFDPTAASGSQWQKVQSISGSKRRGATAFTYSGKAYVCTGVNNGVALTDMYEYDPTADTWTKKIDLDDDSDWTIVRQNASSFVLDDKAYVFLGENSSTLSTVWQYDFAKDTWVDMSDFEGSARTNAVAFTVGTKAIVATGQSGSYYLDDVWEWRPYEESDTDD</sequence>
<proteinExistence type="predicted"/>
<dbReference type="AlphaFoldDB" id="A0A5K7S4F7"/>
<protein>
    <submittedName>
        <fullName evidence="1">Gll3207 protein</fullName>
    </submittedName>
</protein>
<reference evidence="1" key="1">
    <citation type="journal article" date="2020" name="Int. J. Syst. Evol. Microbiol.">
        <title>Aquipluma nitroreducens gen. nov. sp. nov., a novel facultatively anaerobic bacterium isolated from a freshwater lake.</title>
        <authorList>
            <person name="Watanabe M."/>
            <person name="Kojima H."/>
            <person name="Fukui M."/>
        </authorList>
    </citation>
    <scope>NUCLEOTIDE SEQUENCE</scope>
    <source>
        <strain evidence="1">MeG22</strain>
    </source>
</reference>